<evidence type="ECO:0000313" key="5">
    <source>
        <dbReference type="Proteomes" id="UP000307841"/>
    </source>
</evidence>
<dbReference type="PANTHER" id="PTHR43877:SF2">
    <property type="entry name" value="AMINOALKYLPHOSPHONATE N-ACETYLTRANSFERASE-RELATED"/>
    <property type="match status" value="1"/>
</dbReference>
<dbReference type="SUPFAM" id="SSF55729">
    <property type="entry name" value="Acyl-CoA N-acyltransferases (Nat)"/>
    <property type="match status" value="1"/>
</dbReference>
<protein>
    <submittedName>
        <fullName evidence="4">GNAT family N-acetyltransferase</fullName>
    </submittedName>
</protein>
<gene>
    <name evidence="4" type="ORF">E8L90_09135</name>
</gene>
<reference evidence="4 5" key="1">
    <citation type="submission" date="2019-04" db="EMBL/GenBank/DDBJ databases">
        <title>Whole genome sequencing of Brevibacillus sp. TGS2-1.</title>
        <authorList>
            <person name="Choi A."/>
        </authorList>
    </citation>
    <scope>NUCLEOTIDE SEQUENCE [LARGE SCALE GENOMIC DNA]</scope>
    <source>
        <strain evidence="4 5">TGS2-1</strain>
    </source>
</reference>
<dbReference type="Pfam" id="PF00583">
    <property type="entry name" value="Acetyltransf_1"/>
    <property type="match status" value="1"/>
</dbReference>
<dbReference type="OrthoDB" id="9803233at2"/>
<sequence>MRGIHIGNLCIRDARVEDRDQIEEHLLEAYQQYEQHLSAEKWERYKEEIRQSVTNSRTLAFMVAVLDSEVVGSVQLFVSSEVAYAKPELGIDSPIMRFLAVSPKARGHGIAAQLIAESIHRTQRLGATTLHLHTTDMMASAIKLYERLGFTRAIEKDFSNGETLVKSYYLRL</sequence>
<dbReference type="InterPro" id="IPR000182">
    <property type="entry name" value="GNAT_dom"/>
</dbReference>
<dbReference type="GO" id="GO:0016747">
    <property type="term" value="F:acyltransferase activity, transferring groups other than amino-acyl groups"/>
    <property type="evidence" value="ECO:0007669"/>
    <property type="project" value="InterPro"/>
</dbReference>
<evidence type="ECO:0000256" key="2">
    <source>
        <dbReference type="ARBA" id="ARBA00023315"/>
    </source>
</evidence>
<keyword evidence="2" id="KW-0012">Acyltransferase</keyword>
<dbReference type="InterPro" id="IPR016181">
    <property type="entry name" value="Acyl_CoA_acyltransferase"/>
</dbReference>
<keyword evidence="1 4" id="KW-0808">Transferase</keyword>
<proteinExistence type="predicted"/>
<evidence type="ECO:0000256" key="1">
    <source>
        <dbReference type="ARBA" id="ARBA00022679"/>
    </source>
</evidence>
<evidence type="ECO:0000259" key="3">
    <source>
        <dbReference type="PROSITE" id="PS51186"/>
    </source>
</evidence>
<name>A0A4V5TIL2_9BACL</name>
<dbReference type="RefSeq" id="WP_137029122.1">
    <property type="nucleotide sequence ID" value="NZ_SZNK01000001.1"/>
</dbReference>
<organism evidence="4 5">
    <name type="scientific">Brevibacillus antibioticus</name>
    <dbReference type="NCBI Taxonomy" id="2570228"/>
    <lineage>
        <taxon>Bacteria</taxon>
        <taxon>Bacillati</taxon>
        <taxon>Bacillota</taxon>
        <taxon>Bacilli</taxon>
        <taxon>Bacillales</taxon>
        <taxon>Paenibacillaceae</taxon>
        <taxon>Brevibacillus</taxon>
    </lineage>
</organism>
<evidence type="ECO:0000313" key="4">
    <source>
        <dbReference type="EMBL" id="TKI55593.1"/>
    </source>
</evidence>
<dbReference type="Proteomes" id="UP000307841">
    <property type="component" value="Unassembled WGS sequence"/>
</dbReference>
<feature type="domain" description="N-acetyltransferase" evidence="3">
    <location>
        <begin position="9"/>
        <end position="171"/>
    </location>
</feature>
<dbReference type="PANTHER" id="PTHR43877">
    <property type="entry name" value="AMINOALKYLPHOSPHONATE N-ACETYLTRANSFERASE-RELATED-RELATED"/>
    <property type="match status" value="1"/>
</dbReference>
<accession>A0A4V5TIL2</accession>
<keyword evidence="5" id="KW-1185">Reference proteome</keyword>
<dbReference type="EMBL" id="SZNK01000001">
    <property type="protein sequence ID" value="TKI55593.1"/>
    <property type="molecule type" value="Genomic_DNA"/>
</dbReference>
<comment type="caution">
    <text evidence="4">The sequence shown here is derived from an EMBL/GenBank/DDBJ whole genome shotgun (WGS) entry which is preliminary data.</text>
</comment>
<dbReference type="CDD" id="cd04301">
    <property type="entry name" value="NAT_SF"/>
    <property type="match status" value="1"/>
</dbReference>
<dbReference type="PROSITE" id="PS51186">
    <property type="entry name" value="GNAT"/>
    <property type="match status" value="1"/>
</dbReference>
<dbReference type="Gene3D" id="3.40.630.30">
    <property type="match status" value="1"/>
</dbReference>
<dbReference type="InterPro" id="IPR050832">
    <property type="entry name" value="Bact_Acetyltransf"/>
</dbReference>
<dbReference type="AlphaFoldDB" id="A0A4V5TIL2"/>